<reference evidence="2 3" key="1">
    <citation type="journal article" date="2024" name="J Genomics">
        <title>Draft genome sequencing and assembly of Favolaschia claudopus CIRM-BRFM 2984 isolated from oak limbs.</title>
        <authorList>
            <person name="Navarro D."/>
            <person name="Drula E."/>
            <person name="Chaduli D."/>
            <person name="Cazenave R."/>
            <person name="Ahrendt S."/>
            <person name="Wang J."/>
            <person name="Lipzen A."/>
            <person name="Daum C."/>
            <person name="Barry K."/>
            <person name="Grigoriev I.V."/>
            <person name="Favel A."/>
            <person name="Rosso M.N."/>
            <person name="Martin F."/>
        </authorList>
    </citation>
    <scope>NUCLEOTIDE SEQUENCE [LARGE SCALE GENOMIC DNA]</scope>
    <source>
        <strain evidence="2 3">CIRM-BRFM 2984</strain>
    </source>
</reference>
<dbReference type="EMBL" id="JAWWNJ010000013">
    <property type="protein sequence ID" value="KAK7042649.1"/>
    <property type="molecule type" value="Genomic_DNA"/>
</dbReference>
<protein>
    <submittedName>
        <fullName evidence="2">Uncharacterized protein</fullName>
    </submittedName>
</protein>
<keyword evidence="3" id="KW-1185">Reference proteome</keyword>
<dbReference type="AlphaFoldDB" id="A0AAW0CRY1"/>
<sequence length="168" mass="19449">MARCIIISWAAVIALSFHIETAGQVIPLQEPVVFRGGYGVRLQGHRRQERDYSCNVGRTAHSPRLHLSYIPQLFLRSWPVTTLERLRPPTREIQPRPMELWLQKSGTALRTENPSKMAERRLETTMYKQRTILSAQPQRRVASFSLKLRFVAIPNSWTPAPSQEKSMW</sequence>
<evidence type="ECO:0000256" key="1">
    <source>
        <dbReference type="SAM" id="SignalP"/>
    </source>
</evidence>
<evidence type="ECO:0000313" key="3">
    <source>
        <dbReference type="Proteomes" id="UP001362999"/>
    </source>
</evidence>
<feature type="chain" id="PRO_5043620307" evidence="1">
    <location>
        <begin position="17"/>
        <end position="168"/>
    </location>
</feature>
<accession>A0AAW0CRY1</accession>
<keyword evidence="1" id="KW-0732">Signal</keyword>
<comment type="caution">
    <text evidence="2">The sequence shown here is derived from an EMBL/GenBank/DDBJ whole genome shotgun (WGS) entry which is preliminary data.</text>
</comment>
<organism evidence="2 3">
    <name type="scientific">Favolaschia claudopus</name>
    <dbReference type="NCBI Taxonomy" id="2862362"/>
    <lineage>
        <taxon>Eukaryota</taxon>
        <taxon>Fungi</taxon>
        <taxon>Dikarya</taxon>
        <taxon>Basidiomycota</taxon>
        <taxon>Agaricomycotina</taxon>
        <taxon>Agaricomycetes</taxon>
        <taxon>Agaricomycetidae</taxon>
        <taxon>Agaricales</taxon>
        <taxon>Marasmiineae</taxon>
        <taxon>Mycenaceae</taxon>
        <taxon>Favolaschia</taxon>
    </lineage>
</organism>
<dbReference type="Proteomes" id="UP001362999">
    <property type="component" value="Unassembled WGS sequence"/>
</dbReference>
<evidence type="ECO:0000313" key="2">
    <source>
        <dbReference type="EMBL" id="KAK7042649.1"/>
    </source>
</evidence>
<name>A0AAW0CRY1_9AGAR</name>
<feature type="signal peptide" evidence="1">
    <location>
        <begin position="1"/>
        <end position="16"/>
    </location>
</feature>
<proteinExistence type="predicted"/>
<gene>
    <name evidence="2" type="ORF">R3P38DRAFT_322581</name>
</gene>